<dbReference type="WBParaSite" id="GPLIN_001264600">
    <property type="protein sequence ID" value="GPLIN_001264600"/>
    <property type="gene ID" value="GPLIN_001264600"/>
</dbReference>
<feature type="region of interest" description="Disordered" evidence="1">
    <location>
        <begin position="56"/>
        <end position="97"/>
    </location>
</feature>
<organism evidence="2 3">
    <name type="scientific">Globodera pallida</name>
    <name type="common">Potato cyst nematode worm</name>
    <name type="synonym">Heterodera pallida</name>
    <dbReference type="NCBI Taxonomy" id="36090"/>
    <lineage>
        <taxon>Eukaryota</taxon>
        <taxon>Metazoa</taxon>
        <taxon>Ecdysozoa</taxon>
        <taxon>Nematoda</taxon>
        <taxon>Chromadorea</taxon>
        <taxon>Rhabditida</taxon>
        <taxon>Tylenchina</taxon>
        <taxon>Tylenchomorpha</taxon>
        <taxon>Tylenchoidea</taxon>
        <taxon>Heteroderidae</taxon>
        <taxon>Heteroderinae</taxon>
        <taxon>Globodera</taxon>
    </lineage>
</organism>
<evidence type="ECO:0000313" key="3">
    <source>
        <dbReference type="WBParaSite" id="GPLIN_001264600"/>
    </source>
</evidence>
<evidence type="ECO:0000256" key="1">
    <source>
        <dbReference type="SAM" id="MobiDB-lite"/>
    </source>
</evidence>
<reference evidence="2" key="1">
    <citation type="submission" date="2014-05" db="EMBL/GenBank/DDBJ databases">
        <title>The genome and life-stage specific transcriptomes of Globodera pallida elucidate key aspects of plant parasitism by a cyst nematode.</title>
        <authorList>
            <person name="Cotton J.A."/>
            <person name="Lilley C.J."/>
            <person name="Jones L.M."/>
            <person name="Kikuchi T."/>
            <person name="Reid A.J."/>
            <person name="Thorpe P."/>
            <person name="Tsai I.J."/>
            <person name="Beasley H."/>
            <person name="Blok V."/>
            <person name="Cock P.J.A."/>
            <person name="Van den Akker S.E."/>
            <person name="Holroyd N."/>
            <person name="Hunt M."/>
            <person name="Mantelin S."/>
            <person name="Naghra H."/>
            <person name="Pain A."/>
            <person name="Palomares-Rius J.E."/>
            <person name="Zarowiecki M."/>
            <person name="Berriman M."/>
            <person name="Jones J.T."/>
            <person name="Urwin P.E."/>
        </authorList>
    </citation>
    <scope>NUCLEOTIDE SEQUENCE [LARGE SCALE GENOMIC DNA]</scope>
    <source>
        <strain evidence="2">Lindley</strain>
    </source>
</reference>
<feature type="compositionally biased region" description="Polar residues" evidence="1">
    <location>
        <begin position="59"/>
        <end position="69"/>
    </location>
</feature>
<evidence type="ECO:0000313" key="2">
    <source>
        <dbReference type="Proteomes" id="UP000050741"/>
    </source>
</evidence>
<reference evidence="3" key="2">
    <citation type="submission" date="2016-06" db="UniProtKB">
        <authorList>
            <consortium name="WormBaseParasite"/>
        </authorList>
    </citation>
    <scope>IDENTIFICATION</scope>
</reference>
<keyword evidence="2" id="KW-1185">Reference proteome</keyword>
<proteinExistence type="predicted"/>
<accession>A0A183CIE0</accession>
<dbReference type="AlphaFoldDB" id="A0A183CIE0"/>
<name>A0A183CIE0_GLOPA</name>
<dbReference type="Proteomes" id="UP000050741">
    <property type="component" value="Unassembled WGS sequence"/>
</dbReference>
<sequence length="97" mass="11048">MNYGIMKSVPRAQGKKYTDEAKIRIVKKFYKMKAARRSSEDKKSWKSKFQIDEPAKDTVTCQIGQSSSNKHSHSPRMITWKPNIAQPGFEDAPGSNN</sequence>
<protein>
    <submittedName>
        <fullName evidence="3">Ovule protein</fullName>
    </submittedName>
</protein>